<feature type="region of interest" description="Disordered" evidence="1">
    <location>
        <begin position="1"/>
        <end position="26"/>
    </location>
</feature>
<organism evidence="2 3">
    <name type="scientific">Hypsizygus marmoreus</name>
    <name type="common">White beech mushroom</name>
    <name type="synonym">Agaricus marmoreus</name>
    <dbReference type="NCBI Taxonomy" id="39966"/>
    <lineage>
        <taxon>Eukaryota</taxon>
        <taxon>Fungi</taxon>
        <taxon>Dikarya</taxon>
        <taxon>Basidiomycota</taxon>
        <taxon>Agaricomycotina</taxon>
        <taxon>Agaricomycetes</taxon>
        <taxon>Agaricomycetidae</taxon>
        <taxon>Agaricales</taxon>
        <taxon>Tricholomatineae</taxon>
        <taxon>Lyophyllaceae</taxon>
        <taxon>Hypsizygus</taxon>
    </lineage>
</organism>
<sequence length="80" mass="9502">MGKRRLRHRRPRSGGEMSGLSSTDALEQGTYAAWRRRRAMAIAKNRPITKIGKPEENRRGERRRKGELRRNEEKWGMKKR</sequence>
<proteinExistence type="predicted"/>
<feature type="region of interest" description="Disordered" evidence="1">
    <location>
        <begin position="44"/>
        <end position="80"/>
    </location>
</feature>
<evidence type="ECO:0000313" key="3">
    <source>
        <dbReference type="Proteomes" id="UP000076154"/>
    </source>
</evidence>
<comment type="caution">
    <text evidence="2">The sequence shown here is derived from an EMBL/GenBank/DDBJ whole genome shotgun (WGS) entry which is preliminary data.</text>
</comment>
<dbReference type="Proteomes" id="UP000076154">
    <property type="component" value="Unassembled WGS sequence"/>
</dbReference>
<dbReference type="AlphaFoldDB" id="A0A369J4Z9"/>
<evidence type="ECO:0000313" key="2">
    <source>
        <dbReference type="EMBL" id="RDB16240.1"/>
    </source>
</evidence>
<dbReference type="InParanoid" id="A0A369J4Z9"/>
<evidence type="ECO:0000256" key="1">
    <source>
        <dbReference type="SAM" id="MobiDB-lite"/>
    </source>
</evidence>
<protein>
    <submittedName>
        <fullName evidence="2">Uncharacterized protein</fullName>
    </submittedName>
</protein>
<feature type="compositionally biased region" description="Basic residues" evidence="1">
    <location>
        <begin position="1"/>
        <end position="12"/>
    </location>
</feature>
<dbReference type="EMBL" id="LUEZ02000128">
    <property type="protein sequence ID" value="RDB16240.1"/>
    <property type="molecule type" value="Genomic_DNA"/>
</dbReference>
<gene>
    <name evidence="2" type="ORF">Hypma_003093</name>
</gene>
<accession>A0A369J4Z9</accession>
<reference evidence="2" key="1">
    <citation type="submission" date="2018-04" db="EMBL/GenBank/DDBJ databases">
        <title>Whole genome sequencing of Hypsizygus marmoreus.</title>
        <authorList>
            <person name="Choi I.-G."/>
            <person name="Min B."/>
            <person name="Kim J.-G."/>
            <person name="Kim S."/>
            <person name="Oh Y.-L."/>
            <person name="Kong W.-S."/>
            <person name="Park H."/>
            <person name="Jeong J."/>
            <person name="Song E.-S."/>
        </authorList>
    </citation>
    <scope>NUCLEOTIDE SEQUENCE [LARGE SCALE GENOMIC DNA]</scope>
    <source>
        <strain evidence="2">51987-8</strain>
    </source>
</reference>
<feature type="compositionally biased region" description="Basic and acidic residues" evidence="1">
    <location>
        <begin position="68"/>
        <end position="80"/>
    </location>
</feature>
<keyword evidence="3" id="KW-1185">Reference proteome</keyword>
<name>A0A369J4Z9_HYPMA</name>